<dbReference type="InterPro" id="IPR004375">
    <property type="entry name" value="NanQ/TabA/YiaL"/>
</dbReference>
<dbReference type="Pfam" id="PF04074">
    <property type="entry name" value="DUF386"/>
    <property type="match status" value="1"/>
</dbReference>
<dbReference type="GO" id="GO:0005829">
    <property type="term" value="C:cytosol"/>
    <property type="evidence" value="ECO:0007669"/>
    <property type="project" value="TreeGrafter"/>
</dbReference>
<dbReference type="PANTHER" id="PTHR34986">
    <property type="entry name" value="EVOLVED BETA-GALACTOSIDASE SUBUNIT BETA"/>
    <property type="match status" value="1"/>
</dbReference>
<protein>
    <submittedName>
        <fullName evidence="1">YhcH/YjgK/YiaL family protein</fullName>
    </submittedName>
</protein>
<accession>A0A2V3PMZ7</accession>
<sequence>MIIDSIEKISNYESLNPFFTKAIEFIKSLDMKNLELGKVEIDGKNIFAIISESNLKTPEQARLEVHNNYLDIQIPVSKTEGFGWIERASLKKEAAPFDTTKDIQFFEDKPTVKFDLMPGNFVIFFPQDGHAPCIGEGSVIKIVIKVKMES</sequence>
<dbReference type="OrthoDB" id="9792756at2"/>
<dbReference type="RefSeq" id="WP_110310859.1">
    <property type="nucleotide sequence ID" value="NZ_QICL01000013.1"/>
</dbReference>
<comment type="caution">
    <text evidence="1">The sequence shown here is derived from an EMBL/GenBank/DDBJ whole genome shotgun (WGS) entry which is preliminary data.</text>
</comment>
<organism evidence="1 2">
    <name type="scientific">Dysgonomonas alginatilytica</name>
    <dbReference type="NCBI Taxonomy" id="1605892"/>
    <lineage>
        <taxon>Bacteria</taxon>
        <taxon>Pseudomonadati</taxon>
        <taxon>Bacteroidota</taxon>
        <taxon>Bacteroidia</taxon>
        <taxon>Bacteroidales</taxon>
        <taxon>Dysgonomonadaceae</taxon>
        <taxon>Dysgonomonas</taxon>
    </lineage>
</organism>
<dbReference type="NCBIfam" id="TIGR00022">
    <property type="entry name" value="YhcH/YjgK/YiaL family protein"/>
    <property type="match status" value="1"/>
</dbReference>
<dbReference type="InterPro" id="IPR037012">
    <property type="entry name" value="NanQ/TabA/YiaL_sf"/>
</dbReference>
<dbReference type="EMBL" id="QICL01000013">
    <property type="protein sequence ID" value="PXV63529.1"/>
    <property type="molecule type" value="Genomic_DNA"/>
</dbReference>
<dbReference type="PANTHER" id="PTHR34986:SF1">
    <property type="entry name" value="PROTEIN YIAL"/>
    <property type="match status" value="1"/>
</dbReference>
<name>A0A2V3PMZ7_9BACT</name>
<dbReference type="SUPFAM" id="SSF51197">
    <property type="entry name" value="Clavaminate synthase-like"/>
    <property type="match status" value="1"/>
</dbReference>
<dbReference type="Proteomes" id="UP000247973">
    <property type="component" value="Unassembled WGS sequence"/>
</dbReference>
<reference evidence="1 2" key="1">
    <citation type="submission" date="2018-03" db="EMBL/GenBank/DDBJ databases">
        <title>Genomic Encyclopedia of Archaeal and Bacterial Type Strains, Phase II (KMG-II): from individual species to whole genera.</title>
        <authorList>
            <person name="Goeker M."/>
        </authorList>
    </citation>
    <scope>NUCLEOTIDE SEQUENCE [LARGE SCALE GENOMIC DNA]</scope>
    <source>
        <strain evidence="1 2">DSM 100214</strain>
    </source>
</reference>
<gene>
    <name evidence="1" type="ORF">CLV62_11316</name>
</gene>
<evidence type="ECO:0000313" key="2">
    <source>
        <dbReference type="Proteomes" id="UP000247973"/>
    </source>
</evidence>
<keyword evidence="2" id="KW-1185">Reference proteome</keyword>
<evidence type="ECO:0000313" key="1">
    <source>
        <dbReference type="EMBL" id="PXV63529.1"/>
    </source>
</evidence>
<dbReference type="Gene3D" id="2.60.120.370">
    <property type="entry name" value="YhcH/YjgK/YiaL"/>
    <property type="match status" value="1"/>
</dbReference>
<proteinExistence type="predicted"/>
<dbReference type="AlphaFoldDB" id="A0A2V3PMZ7"/>